<organism evidence="1 2">
    <name type="scientific">Prochlorococcus marinus str. MIT 9302</name>
    <dbReference type="NCBI Taxonomy" id="74545"/>
    <lineage>
        <taxon>Bacteria</taxon>
        <taxon>Bacillati</taxon>
        <taxon>Cyanobacteriota</taxon>
        <taxon>Cyanophyceae</taxon>
        <taxon>Synechococcales</taxon>
        <taxon>Prochlorococcaceae</taxon>
        <taxon>Prochlorococcus</taxon>
    </lineage>
</organism>
<sequence length="49" mass="5773">MPSLGLEPETSHLPRECCDLSRVQLNIGFFLWLPKNLVLYESDFYQLMQ</sequence>
<dbReference type="EMBL" id="JNAM01000010">
    <property type="protein sequence ID" value="KGF97316.1"/>
    <property type="molecule type" value="Genomic_DNA"/>
</dbReference>
<reference evidence="2" key="1">
    <citation type="journal article" date="2014" name="Sci. Data">
        <title>Genomes of diverse isolates of the marine cyanobacterium Prochlorococcus.</title>
        <authorList>
            <person name="Biller S."/>
            <person name="Berube P."/>
            <person name="Thompson J."/>
            <person name="Kelly L."/>
            <person name="Roggensack S."/>
            <person name="Awad L."/>
            <person name="Roache-Johnson K."/>
            <person name="Ding H."/>
            <person name="Giovannoni S.J."/>
            <person name="Moore L.R."/>
            <person name="Chisholm S.W."/>
        </authorList>
    </citation>
    <scope>NUCLEOTIDE SEQUENCE [LARGE SCALE GENOMIC DNA]</scope>
    <source>
        <strain evidence="2">MIT 9302</strain>
    </source>
</reference>
<accession>A0A0A2A902</accession>
<proteinExistence type="predicted"/>
<comment type="caution">
    <text evidence="1">The sequence shown here is derived from an EMBL/GenBank/DDBJ whole genome shotgun (WGS) entry which is preliminary data.</text>
</comment>
<dbReference type="AlphaFoldDB" id="A0A0A2A902"/>
<evidence type="ECO:0000313" key="1">
    <source>
        <dbReference type="EMBL" id="KGF97316.1"/>
    </source>
</evidence>
<name>A0A0A2A902_PROMR</name>
<dbReference type="Proteomes" id="UP000030445">
    <property type="component" value="Unassembled WGS sequence"/>
</dbReference>
<gene>
    <name evidence="1" type="ORF">EU96_1028</name>
</gene>
<protein>
    <submittedName>
        <fullName evidence="1">Uncharacterized protein</fullName>
    </submittedName>
</protein>
<evidence type="ECO:0000313" key="2">
    <source>
        <dbReference type="Proteomes" id="UP000030445"/>
    </source>
</evidence>